<sequence>MPSTRSGTSYNPSSSSQKGHRSDYGRSQSVTEGQRPVDDLQINKICHSEADNTASLQTELTPQQEALVDIYKSSQKAYNIALLYKEYQILVDLWENCMNSFLTVRQLLGYPNT</sequence>
<feature type="compositionally biased region" description="Polar residues" evidence="1">
    <location>
        <begin position="1"/>
        <end position="17"/>
    </location>
</feature>
<evidence type="ECO:0000313" key="3">
    <source>
        <dbReference type="Proteomes" id="UP000765509"/>
    </source>
</evidence>
<gene>
    <name evidence="2" type="ORF">O181_101130</name>
</gene>
<dbReference type="AlphaFoldDB" id="A0A9Q3JGY6"/>
<reference evidence="2" key="1">
    <citation type="submission" date="2021-03" db="EMBL/GenBank/DDBJ databases">
        <title>Draft genome sequence of rust myrtle Austropuccinia psidii MF-1, a brazilian biotype.</title>
        <authorList>
            <person name="Quecine M.C."/>
            <person name="Pachon D.M.R."/>
            <person name="Bonatelli M.L."/>
            <person name="Correr F.H."/>
            <person name="Franceschini L.M."/>
            <person name="Leite T.F."/>
            <person name="Margarido G.R.A."/>
            <person name="Almeida C.A."/>
            <person name="Ferrarezi J.A."/>
            <person name="Labate C.A."/>
        </authorList>
    </citation>
    <scope>NUCLEOTIDE SEQUENCE</scope>
    <source>
        <strain evidence="2">MF-1</strain>
    </source>
</reference>
<organism evidence="2 3">
    <name type="scientific">Austropuccinia psidii MF-1</name>
    <dbReference type="NCBI Taxonomy" id="1389203"/>
    <lineage>
        <taxon>Eukaryota</taxon>
        <taxon>Fungi</taxon>
        <taxon>Dikarya</taxon>
        <taxon>Basidiomycota</taxon>
        <taxon>Pucciniomycotina</taxon>
        <taxon>Pucciniomycetes</taxon>
        <taxon>Pucciniales</taxon>
        <taxon>Sphaerophragmiaceae</taxon>
        <taxon>Austropuccinia</taxon>
    </lineage>
</organism>
<comment type="caution">
    <text evidence="2">The sequence shown here is derived from an EMBL/GenBank/DDBJ whole genome shotgun (WGS) entry which is preliminary data.</text>
</comment>
<keyword evidence="3" id="KW-1185">Reference proteome</keyword>
<feature type="region of interest" description="Disordered" evidence="1">
    <location>
        <begin position="1"/>
        <end position="42"/>
    </location>
</feature>
<proteinExistence type="predicted"/>
<protein>
    <submittedName>
        <fullName evidence="2">Uncharacterized protein</fullName>
    </submittedName>
</protein>
<evidence type="ECO:0000313" key="2">
    <source>
        <dbReference type="EMBL" id="MBW0561415.1"/>
    </source>
</evidence>
<accession>A0A9Q3JGY6</accession>
<dbReference type="EMBL" id="AVOT02070997">
    <property type="protein sequence ID" value="MBW0561415.1"/>
    <property type="molecule type" value="Genomic_DNA"/>
</dbReference>
<evidence type="ECO:0000256" key="1">
    <source>
        <dbReference type="SAM" id="MobiDB-lite"/>
    </source>
</evidence>
<name>A0A9Q3JGY6_9BASI</name>
<dbReference type="Proteomes" id="UP000765509">
    <property type="component" value="Unassembled WGS sequence"/>
</dbReference>